<dbReference type="InterPro" id="IPR036388">
    <property type="entry name" value="WH-like_DNA-bd_sf"/>
</dbReference>
<dbReference type="AlphaFoldDB" id="A0A4P7QHI3"/>
<dbReference type="InterPro" id="IPR050679">
    <property type="entry name" value="Bact_HTH_transcr_reg"/>
</dbReference>
<dbReference type="SUPFAM" id="SSF46785">
    <property type="entry name" value="Winged helix' DNA-binding domain"/>
    <property type="match status" value="1"/>
</dbReference>
<dbReference type="SMART" id="SM00866">
    <property type="entry name" value="UTRA"/>
    <property type="match status" value="1"/>
</dbReference>
<proteinExistence type="predicted"/>
<sequence>MSLQREPQRHLKIAEFLKEQIRKGDLAPGDQLPSEAELCAQFNSSRGPVRQAMAALRAEGAISSGRGRRSVVLGNHQAETFESIYSVTEWMKLRGFKAGQRTLWQARRPAPARVAKALAVEEGEPIIFIHRVRYANNEPVLVERQYFPLEIGSIVLHFDADAGSVHDHLAESGVDFDNVRRELVIDHATEEDADALGIEPGSALWQVRVAVSDHSGRPVEYAENRYRADSLAFGLSSVRGGTSPLEVMLTHQSGLLGESG</sequence>
<keyword evidence="6" id="KW-1185">Reference proteome</keyword>
<dbReference type="PANTHER" id="PTHR44846">
    <property type="entry name" value="MANNOSYL-D-GLYCERATE TRANSPORT/METABOLISM SYSTEM REPRESSOR MNGR-RELATED"/>
    <property type="match status" value="1"/>
</dbReference>
<reference evidence="5 6" key="1">
    <citation type="submission" date="2019-04" db="EMBL/GenBank/DDBJ databases">
        <title>Corynebacterium endometrii sp. nov., isolated from the uterus of a cow with endometritis.</title>
        <authorList>
            <person name="Ballas P."/>
            <person name="Ruckert C."/>
            <person name="Wagener K."/>
            <person name="Drillich M."/>
            <person name="Kaempfer P."/>
            <person name="Busse H.-J."/>
            <person name="Ehling-Schulz M."/>
        </authorList>
    </citation>
    <scope>NUCLEOTIDE SEQUENCE [LARGE SCALE GENOMIC DNA]</scope>
    <source>
        <strain evidence="5 6">LMM-1653</strain>
    </source>
</reference>
<organism evidence="5 6">
    <name type="scientific">Corynebacterium endometrii</name>
    <dbReference type="NCBI Taxonomy" id="2488819"/>
    <lineage>
        <taxon>Bacteria</taxon>
        <taxon>Bacillati</taxon>
        <taxon>Actinomycetota</taxon>
        <taxon>Actinomycetes</taxon>
        <taxon>Mycobacteriales</taxon>
        <taxon>Corynebacteriaceae</taxon>
        <taxon>Corynebacterium</taxon>
    </lineage>
</organism>
<dbReference type="CDD" id="cd07377">
    <property type="entry name" value="WHTH_GntR"/>
    <property type="match status" value="1"/>
</dbReference>
<dbReference type="InterPro" id="IPR036390">
    <property type="entry name" value="WH_DNA-bd_sf"/>
</dbReference>
<evidence type="ECO:0000313" key="6">
    <source>
        <dbReference type="Proteomes" id="UP000296352"/>
    </source>
</evidence>
<dbReference type="Pfam" id="PF07702">
    <property type="entry name" value="UTRA"/>
    <property type="match status" value="1"/>
</dbReference>
<protein>
    <submittedName>
        <fullName evidence="5">HTH-type transcriptional repressor YvoA</fullName>
    </submittedName>
</protein>
<evidence type="ECO:0000256" key="2">
    <source>
        <dbReference type="ARBA" id="ARBA00023125"/>
    </source>
</evidence>
<gene>
    <name evidence="5" type="primary">yvoA</name>
    <name evidence="5" type="ORF">CENDO_08550</name>
</gene>
<dbReference type="EMBL" id="CP039247">
    <property type="protein sequence ID" value="QCB28980.1"/>
    <property type="molecule type" value="Genomic_DNA"/>
</dbReference>
<dbReference type="InterPro" id="IPR000524">
    <property type="entry name" value="Tscrpt_reg_HTH_GntR"/>
</dbReference>
<evidence type="ECO:0000259" key="4">
    <source>
        <dbReference type="PROSITE" id="PS50949"/>
    </source>
</evidence>
<feature type="domain" description="HTH gntR-type" evidence="4">
    <location>
        <begin position="7"/>
        <end position="75"/>
    </location>
</feature>
<dbReference type="InterPro" id="IPR011663">
    <property type="entry name" value="UTRA"/>
</dbReference>
<dbReference type="KEGG" id="cee:CENDO_08550"/>
<dbReference type="OrthoDB" id="3210131at2"/>
<keyword evidence="1" id="KW-0805">Transcription regulation</keyword>
<keyword evidence="3" id="KW-0804">Transcription</keyword>
<accession>A0A4P7QHI3</accession>
<evidence type="ECO:0000256" key="1">
    <source>
        <dbReference type="ARBA" id="ARBA00023015"/>
    </source>
</evidence>
<dbReference type="RefSeq" id="WP_136141637.1">
    <property type="nucleotide sequence ID" value="NZ_CP039247.1"/>
</dbReference>
<dbReference type="PROSITE" id="PS50949">
    <property type="entry name" value="HTH_GNTR"/>
    <property type="match status" value="1"/>
</dbReference>
<dbReference type="PRINTS" id="PR00035">
    <property type="entry name" value="HTHGNTR"/>
</dbReference>
<dbReference type="GO" id="GO:0003700">
    <property type="term" value="F:DNA-binding transcription factor activity"/>
    <property type="evidence" value="ECO:0007669"/>
    <property type="project" value="InterPro"/>
</dbReference>
<dbReference type="GO" id="GO:0003677">
    <property type="term" value="F:DNA binding"/>
    <property type="evidence" value="ECO:0007669"/>
    <property type="project" value="UniProtKB-KW"/>
</dbReference>
<evidence type="ECO:0000256" key="3">
    <source>
        <dbReference type="ARBA" id="ARBA00023163"/>
    </source>
</evidence>
<dbReference type="Pfam" id="PF00392">
    <property type="entry name" value="GntR"/>
    <property type="match status" value="1"/>
</dbReference>
<dbReference type="Proteomes" id="UP000296352">
    <property type="component" value="Chromosome"/>
</dbReference>
<dbReference type="GO" id="GO:0045892">
    <property type="term" value="P:negative regulation of DNA-templated transcription"/>
    <property type="evidence" value="ECO:0007669"/>
    <property type="project" value="TreeGrafter"/>
</dbReference>
<dbReference type="SUPFAM" id="SSF64288">
    <property type="entry name" value="Chorismate lyase-like"/>
    <property type="match status" value="1"/>
</dbReference>
<keyword evidence="2" id="KW-0238">DNA-binding</keyword>
<dbReference type="Gene3D" id="1.10.10.10">
    <property type="entry name" value="Winged helix-like DNA-binding domain superfamily/Winged helix DNA-binding domain"/>
    <property type="match status" value="1"/>
</dbReference>
<dbReference type="Gene3D" id="3.40.1410.10">
    <property type="entry name" value="Chorismate lyase-like"/>
    <property type="match status" value="1"/>
</dbReference>
<evidence type="ECO:0000313" key="5">
    <source>
        <dbReference type="EMBL" id="QCB28980.1"/>
    </source>
</evidence>
<dbReference type="SMART" id="SM00345">
    <property type="entry name" value="HTH_GNTR"/>
    <property type="match status" value="1"/>
</dbReference>
<name>A0A4P7QHI3_9CORY</name>
<dbReference type="PANTHER" id="PTHR44846:SF17">
    <property type="entry name" value="GNTR-FAMILY TRANSCRIPTIONAL REGULATOR"/>
    <property type="match status" value="1"/>
</dbReference>
<dbReference type="InterPro" id="IPR028978">
    <property type="entry name" value="Chorismate_lyase_/UTRA_dom_sf"/>
</dbReference>